<evidence type="ECO:0000313" key="2">
    <source>
        <dbReference type="EMBL" id="RII41659.1"/>
    </source>
</evidence>
<dbReference type="Gene3D" id="3.60.70.12">
    <property type="entry name" value="L-amino peptidase D-ALA esterase/amidase"/>
    <property type="match status" value="1"/>
</dbReference>
<dbReference type="AlphaFoldDB" id="A0A399JBQ0"/>
<protein>
    <submittedName>
        <fullName evidence="2">S58 family peptidase</fullName>
    </submittedName>
</protein>
<dbReference type="Proteomes" id="UP000265419">
    <property type="component" value="Unassembled WGS sequence"/>
</dbReference>
<dbReference type="InterPro" id="IPR016117">
    <property type="entry name" value="ArgJ-like_dom_sf"/>
</dbReference>
<evidence type="ECO:0000313" key="3">
    <source>
        <dbReference type="Proteomes" id="UP000265419"/>
    </source>
</evidence>
<reference evidence="2 3" key="1">
    <citation type="submission" date="2018-07" db="EMBL/GenBank/DDBJ databases">
        <title>Arthrobacter sp. nov., isolated from raw cow's milk with high bacterial count.</title>
        <authorList>
            <person name="Hahne J."/>
            <person name="Isele D."/>
            <person name="Lipski A."/>
        </authorList>
    </citation>
    <scope>NUCLEOTIDE SEQUENCE [LARGE SCALE GENOMIC DNA]</scope>
    <source>
        <strain evidence="2 3">JZ R-35</strain>
    </source>
</reference>
<gene>
    <name evidence="2" type="ORF">DWB68_11410</name>
</gene>
<dbReference type="Pfam" id="PF03576">
    <property type="entry name" value="Peptidase_S58"/>
    <property type="match status" value="1"/>
</dbReference>
<evidence type="ECO:0000256" key="1">
    <source>
        <dbReference type="ARBA" id="ARBA00007068"/>
    </source>
</evidence>
<dbReference type="EMBL" id="QQXK01000023">
    <property type="protein sequence ID" value="RII41659.1"/>
    <property type="molecule type" value="Genomic_DNA"/>
</dbReference>
<dbReference type="InterPro" id="IPR005321">
    <property type="entry name" value="Peptidase_S58_DmpA"/>
</dbReference>
<dbReference type="SUPFAM" id="SSF56266">
    <property type="entry name" value="DmpA/ArgJ-like"/>
    <property type="match status" value="1"/>
</dbReference>
<proteinExistence type="inferred from homology"/>
<dbReference type="PANTHER" id="PTHR36512:SF3">
    <property type="entry name" value="BLR5678 PROTEIN"/>
    <property type="match status" value="1"/>
</dbReference>
<dbReference type="PANTHER" id="PTHR36512">
    <property type="entry name" value="D-AMINOPEPTIDASE"/>
    <property type="match status" value="1"/>
</dbReference>
<dbReference type="RefSeq" id="WP_119425254.1">
    <property type="nucleotide sequence ID" value="NZ_QQXK01000023.1"/>
</dbReference>
<comment type="caution">
    <text evidence="2">The sequence shown here is derived from an EMBL/GenBank/DDBJ whole genome shotgun (WGS) entry which is preliminary data.</text>
</comment>
<dbReference type="GO" id="GO:0004177">
    <property type="term" value="F:aminopeptidase activity"/>
    <property type="evidence" value="ECO:0007669"/>
    <property type="project" value="TreeGrafter"/>
</dbReference>
<dbReference type="CDD" id="cd02253">
    <property type="entry name" value="DmpA"/>
    <property type="match status" value="1"/>
</dbReference>
<accession>A0A399JBQ0</accession>
<name>A0A399JBQ0_9MICC</name>
<comment type="similarity">
    <text evidence="1">Belongs to the peptidase S58 family.</text>
</comment>
<keyword evidence="3" id="KW-1185">Reference proteome</keyword>
<organism evidence="2 3">
    <name type="scientific">Galactobacter valiniphilus</name>
    <dbReference type="NCBI Taxonomy" id="2676122"/>
    <lineage>
        <taxon>Bacteria</taxon>
        <taxon>Bacillati</taxon>
        <taxon>Actinomycetota</taxon>
        <taxon>Actinomycetes</taxon>
        <taxon>Micrococcales</taxon>
        <taxon>Micrococcaceae</taxon>
        <taxon>Galactobacter</taxon>
    </lineage>
</organism>
<sequence length="394" mass="40304">MHDDASTAASTAAPARLATRARARTLGIPLPGTTGPLNAITDVAGVEVGLVTLRPEDRSACTGVTAILPRGKAGAGTPVAAATFSLNGNGELTGRTWIEESGQFSTPILLSNSHAVGAAHAGADRWMHRTHPEASAAWMLPVVGETWDGYLNQINAERVTPEHAVEALDAATAGPVPEGSVGGGTGMNCYGFKGGTGTSSRRVGIGEAEYTVAALVQANFGDREELTVLGVPLGARSQAPCPIQRTEWFAAEVGAAQRSAPGAGSVIVVLATDAPLLPQQLAGLARRASLGLARTGTAGGHFSGDIFLAFSTANPGSLRSVMPGAPGAATHDSLEFVAWGQVDPLYTAAVEAVEEAVLNALVNNEDVEGRDGHRSYALPHAEVLATDFSHARCA</sequence>